<dbReference type="InterPro" id="IPR036881">
    <property type="entry name" value="Glyco_hydro_3_C_sf"/>
</dbReference>
<evidence type="ECO:0000313" key="5">
    <source>
        <dbReference type="Proteomes" id="UP000396835"/>
    </source>
</evidence>
<evidence type="ECO:0000259" key="2">
    <source>
        <dbReference type="Pfam" id="PF00144"/>
    </source>
</evidence>
<dbReference type="Pfam" id="PF00144">
    <property type="entry name" value="Beta-lactamase"/>
    <property type="match status" value="1"/>
</dbReference>
<accession>A0A449I4N2</accession>
<feature type="domain" description="Beta-lactamase-related" evidence="2">
    <location>
        <begin position="478"/>
        <end position="857"/>
    </location>
</feature>
<keyword evidence="4" id="KW-0645">Protease</keyword>
<reference evidence="4 5" key="1">
    <citation type="submission" date="2019-02" db="EMBL/GenBank/DDBJ databases">
        <authorList>
            <consortium name="Pathogen Informatics"/>
        </authorList>
    </citation>
    <scope>NUCLEOTIDE SEQUENCE [LARGE SCALE GENOMIC DNA]</scope>
    <source>
        <strain evidence="4 5">3012STDY7078512</strain>
    </source>
</reference>
<dbReference type="Gene3D" id="3.20.20.300">
    <property type="entry name" value="Glycoside hydrolase, family 3, N-terminal domain"/>
    <property type="match status" value="2"/>
</dbReference>
<dbReference type="Pfam" id="PF00933">
    <property type="entry name" value="Glyco_hydro_3"/>
    <property type="match status" value="1"/>
</dbReference>
<dbReference type="InterPro" id="IPR017853">
    <property type="entry name" value="GH"/>
</dbReference>
<gene>
    <name evidence="4" type="ORF">NCTC7812_01967</name>
</gene>
<name>A0A449I4N2_9BACE</name>
<keyword evidence="1 4" id="KW-0378">Hydrolase</keyword>
<protein>
    <submittedName>
        <fullName evidence="4">Beta-lactamase</fullName>
        <ecNumber evidence="4">3.4.16.4</ecNumber>
    </submittedName>
</protein>
<dbReference type="InterPro" id="IPR001466">
    <property type="entry name" value="Beta-lactam-related"/>
</dbReference>
<organism evidence="4 5">
    <name type="scientific">Prevotella heparinolytica</name>
    <dbReference type="NCBI Taxonomy" id="28113"/>
    <lineage>
        <taxon>Bacteria</taxon>
        <taxon>Pseudomonadati</taxon>
        <taxon>Bacteroidota</taxon>
        <taxon>Bacteroidia</taxon>
        <taxon>Bacteroidales</taxon>
        <taxon>Bacteroidaceae</taxon>
        <taxon>Bacteroides</taxon>
    </lineage>
</organism>
<dbReference type="InterPro" id="IPR050789">
    <property type="entry name" value="Diverse_Enzym_Activities"/>
</dbReference>
<dbReference type="EMBL" id="CAACYH010000004">
    <property type="protein sequence ID" value="VFB14415.1"/>
    <property type="molecule type" value="Genomic_DNA"/>
</dbReference>
<evidence type="ECO:0000313" key="4">
    <source>
        <dbReference type="EMBL" id="VFB14415.1"/>
    </source>
</evidence>
<dbReference type="AlphaFoldDB" id="A0A449I4N2"/>
<evidence type="ECO:0000256" key="1">
    <source>
        <dbReference type="ARBA" id="ARBA00022801"/>
    </source>
</evidence>
<dbReference type="GO" id="GO:0004553">
    <property type="term" value="F:hydrolase activity, hydrolyzing O-glycosyl compounds"/>
    <property type="evidence" value="ECO:0007669"/>
    <property type="project" value="InterPro"/>
</dbReference>
<proteinExistence type="predicted"/>
<dbReference type="InterPro" id="IPR036962">
    <property type="entry name" value="Glyco_hydro_3_N_sf"/>
</dbReference>
<dbReference type="PANTHER" id="PTHR43283">
    <property type="entry name" value="BETA-LACTAMASE-RELATED"/>
    <property type="match status" value="1"/>
</dbReference>
<dbReference type="Gene3D" id="3.40.50.1700">
    <property type="entry name" value="Glycoside hydrolase family 3 C-terminal domain"/>
    <property type="match status" value="1"/>
</dbReference>
<dbReference type="Gene3D" id="3.40.710.10">
    <property type="entry name" value="DD-peptidase/beta-lactamase superfamily"/>
    <property type="match status" value="1"/>
</dbReference>
<evidence type="ECO:0000259" key="3">
    <source>
        <dbReference type="Pfam" id="PF00933"/>
    </source>
</evidence>
<sequence>MNPKPLKAMKSTKYLLWILGFVIGTSSLYARTKVAVPSLDAENQCRQWVDSVFSGLSVQEKVGQLIVATMPAEVDKAAKKQVREWVRRYKVGSLLFSGGTPEEQTILANIARKESKVPVMMAIDGEWGASVRLKDSPEYPGIVALGCIEDRKLVEEYGREAARQFRQLGIHANLAPDVNADADLLKPVAHVRSFSKNSHEVVEKLLAGNDVVWVESDVKQATHELAAAVATGRLSPRELEAKCRRILTYKYRLGLRNRQPQFQVSGMSYRVNTKEARVLAGKLSRSAVTVLSNYFDVLPLTPVESNMAILSIGERHRDVPFVERMKEHVGIDHFYLSGDADEAARQVVAEQLRAYRRVVVSVVGEVYIGERDMAFLEGLHLQAPLVYTCFTSHRTLQLFTPALAKSSAVVLAHTADADLQRYVADVLFAKAPANGKIPVDIGRLFPAGTGCAIEPGMEPGRNIPEDCGMRSYVLQKIDGIVRKGLEAGAYPGCCVLVWKDGQPVYDKRFGTHSDKDTTAVRPSDLFDLAALTKTSATLLAVMKLYDEGKIRLDDKVSAYLPFLRAGDKQHITIRELLFHESGLSPYERFYEELIEPNSVHGPYLQSWVDKWHTTRVSENGYYSSDFKFKRNMVSSRRTSEHSLHMADGMWLNRNFKNTILQRIAKSDLDRKRYVYSDLGFVLLQQLVEACTRMPMDAYLDKEFYVPMGLQRTLFLPLTKFGKSEIMPTAANDFLRRQDLCGYVHDQTAACMGGVSGSAGLFSTAEEVAKIHQMLLDGGEFNGKRFLSEATCRLFTTEKSAISRRGLGFDKPDLSVLKNSPCSASAPVSVYGHNGFTGTAVWVDPDSKIIYVFLSNRLCPDAWNTKLGDMYIIKNIQELIYESLRK</sequence>
<dbReference type="EC" id="3.4.16.4" evidence="4"/>
<dbReference type="InterPro" id="IPR012338">
    <property type="entry name" value="Beta-lactam/transpept-like"/>
</dbReference>
<dbReference type="GO" id="GO:0009002">
    <property type="term" value="F:serine-type D-Ala-D-Ala carboxypeptidase activity"/>
    <property type="evidence" value="ECO:0007669"/>
    <property type="project" value="UniProtKB-EC"/>
</dbReference>
<dbReference type="GO" id="GO:0005975">
    <property type="term" value="P:carbohydrate metabolic process"/>
    <property type="evidence" value="ECO:0007669"/>
    <property type="project" value="InterPro"/>
</dbReference>
<dbReference type="InterPro" id="IPR001764">
    <property type="entry name" value="Glyco_hydro_3_N"/>
</dbReference>
<dbReference type="SUPFAM" id="SSF51445">
    <property type="entry name" value="(Trans)glycosidases"/>
    <property type="match status" value="2"/>
</dbReference>
<keyword evidence="4" id="KW-0121">Carboxypeptidase</keyword>
<dbReference type="Proteomes" id="UP000396835">
    <property type="component" value="Unassembled WGS sequence"/>
</dbReference>
<feature type="domain" description="Glycoside hydrolase family 3 N-terminal" evidence="3">
    <location>
        <begin position="58"/>
        <end position="201"/>
    </location>
</feature>
<dbReference type="SUPFAM" id="SSF56601">
    <property type="entry name" value="beta-lactamase/transpeptidase-like"/>
    <property type="match status" value="1"/>
</dbReference>
<dbReference type="PANTHER" id="PTHR43283:SF11">
    <property type="entry name" value="BETA-LACTAMASE-RELATED DOMAIN-CONTAINING PROTEIN"/>
    <property type="match status" value="1"/>
</dbReference>